<reference evidence="3" key="1">
    <citation type="submission" date="2020-11" db="EMBL/GenBank/DDBJ databases">
        <authorList>
            <consortium name="DOE Joint Genome Institute"/>
            <person name="Ahrendt S."/>
            <person name="Riley R."/>
            <person name="Andreopoulos W."/>
            <person name="Labutti K."/>
            <person name="Pangilinan J."/>
            <person name="Ruiz-Duenas F.J."/>
            <person name="Barrasa J.M."/>
            <person name="Sanchez-Garcia M."/>
            <person name="Camarero S."/>
            <person name="Miyauchi S."/>
            <person name="Serrano A."/>
            <person name="Linde D."/>
            <person name="Babiker R."/>
            <person name="Drula E."/>
            <person name="Ayuso-Fernandez I."/>
            <person name="Pacheco R."/>
            <person name="Padilla G."/>
            <person name="Ferreira P."/>
            <person name="Barriuso J."/>
            <person name="Kellner H."/>
            <person name="Castanera R."/>
            <person name="Alfaro M."/>
            <person name="Ramirez L."/>
            <person name="Pisabarro A.G."/>
            <person name="Kuo A."/>
            <person name="Tritt A."/>
            <person name="Lipzen A."/>
            <person name="He G."/>
            <person name="Yan M."/>
            <person name="Ng V."/>
            <person name="Cullen D."/>
            <person name="Martin F."/>
            <person name="Rosso M.-N."/>
            <person name="Henrissat B."/>
            <person name="Hibbett D."/>
            <person name="Martinez A.T."/>
            <person name="Grigoriev I.V."/>
        </authorList>
    </citation>
    <scope>NUCLEOTIDE SEQUENCE</scope>
    <source>
        <strain evidence="3">ATCC 90797</strain>
    </source>
</reference>
<gene>
    <name evidence="3" type="ORF">BDN71DRAFT_1509025</name>
</gene>
<comment type="caution">
    <text evidence="3">The sequence shown here is derived from an EMBL/GenBank/DDBJ whole genome shotgun (WGS) entry which is preliminary data.</text>
</comment>
<dbReference type="Proteomes" id="UP000807025">
    <property type="component" value="Unassembled WGS sequence"/>
</dbReference>
<keyword evidence="1" id="KW-0175">Coiled coil</keyword>
<sequence>MSFEIINRVMYDPVHAGRIKSMQPTLPTDIDMTTFTRLYRRPKLSQQGFVAFSKFQGVACTRCEHSVPPRICEPSVSNLRCTECNDNNSCTLYTIFQKETLCERFNLSSERYDEKVEEMTAGQSTRAGDVDHDQADDNDTTTQALVDEYLQQVNVLEQENLQLRRAMSQLQKEKDELQGISVCQHSLATSAHQTIATGPEGVPVPVLATFLVAEMGHWVSMELQIGSARASGPGNVTLPSSIAENARQQCLERIRFLRMWMSNLLPSISPEIDAIMQTKDVSDDLERALRLEEAISNEMNALKDRLKQEQLEAEEKENERQKAEAELTAILARDAETQQLMAHLAAKRLELMSVIQLEDETS</sequence>
<evidence type="ECO:0000256" key="2">
    <source>
        <dbReference type="SAM" id="MobiDB-lite"/>
    </source>
</evidence>
<dbReference type="EMBL" id="MU154593">
    <property type="protein sequence ID" value="KAF9492917.1"/>
    <property type="molecule type" value="Genomic_DNA"/>
</dbReference>
<organism evidence="3 4">
    <name type="scientific">Pleurotus eryngii</name>
    <name type="common">Boletus of the steppes</name>
    <dbReference type="NCBI Taxonomy" id="5323"/>
    <lineage>
        <taxon>Eukaryota</taxon>
        <taxon>Fungi</taxon>
        <taxon>Dikarya</taxon>
        <taxon>Basidiomycota</taxon>
        <taxon>Agaricomycotina</taxon>
        <taxon>Agaricomycetes</taxon>
        <taxon>Agaricomycetidae</taxon>
        <taxon>Agaricales</taxon>
        <taxon>Pleurotineae</taxon>
        <taxon>Pleurotaceae</taxon>
        <taxon>Pleurotus</taxon>
    </lineage>
</organism>
<proteinExistence type="predicted"/>
<evidence type="ECO:0000256" key="1">
    <source>
        <dbReference type="SAM" id="Coils"/>
    </source>
</evidence>
<keyword evidence="4" id="KW-1185">Reference proteome</keyword>
<feature type="coiled-coil region" evidence="1">
    <location>
        <begin position="285"/>
        <end position="333"/>
    </location>
</feature>
<protein>
    <submittedName>
        <fullName evidence="3">Uncharacterized protein</fullName>
    </submittedName>
</protein>
<evidence type="ECO:0000313" key="4">
    <source>
        <dbReference type="Proteomes" id="UP000807025"/>
    </source>
</evidence>
<accession>A0A9P5ZSW4</accession>
<name>A0A9P5ZSW4_PLEER</name>
<dbReference type="AlphaFoldDB" id="A0A9P5ZSW4"/>
<evidence type="ECO:0000313" key="3">
    <source>
        <dbReference type="EMBL" id="KAF9492917.1"/>
    </source>
</evidence>
<feature type="coiled-coil region" evidence="1">
    <location>
        <begin position="146"/>
        <end position="180"/>
    </location>
</feature>
<feature type="region of interest" description="Disordered" evidence="2">
    <location>
        <begin position="118"/>
        <end position="138"/>
    </location>
</feature>